<organism evidence="10 11">
    <name type="scientific">Candidatus Buchananbacteria bacterium RIFCSPHIGHO2_01_FULL_39_14</name>
    <dbReference type="NCBI Taxonomy" id="1797532"/>
    <lineage>
        <taxon>Bacteria</taxon>
        <taxon>Candidatus Buchananiibacteriota</taxon>
    </lineage>
</organism>
<feature type="transmembrane region" description="Helical" evidence="8">
    <location>
        <begin position="443"/>
        <end position="464"/>
    </location>
</feature>
<dbReference type="UniPathway" id="UPA00219"/>
<dbReference type="PANTHER" id="PTHR47019">
    <property type="entry name" value="LIPID II FLIPPASE MURJ"/>
    <property type="match status" value="1"/>
</dbReference>
<comment type="similarity">
    <text evidence="8 9">Belongs to the MurJ/MviN family.</text>
</comment>
<sequence length="535" mass="59007">MLKKIFLNQSKTITSAAIIIGATSLLSRILGIFRDRVLASEFGASRELDIYYAAFRIPDLVFNLLILGALSAGFIPVFSQYLNQPKKAWRLVNIILNLIFIFLVLLSGLLFFLAPWLTKIITPGFDQSSLDVTTNLSRIMFFSPILLGLAGVFAGVLQSFKRFFLFSIAPILYNLGIIIGAIFLTDFFGIYGLAWGVVFGSLLHLAVQVFASWLLGYHYQWILDFTDKGVLQIIKMMVPRTLALMVGQINLLVITMIGSTLAVGSIAVFNLANNIQSFPLGLFGVSFAIAVFPSLSQQVKKKKDFVEILSLAIRQILFFILPASALLIVLRAQVVRVILGAGKFDWEDTVITLETLSFFAISLFAQSLILVLVRAFYAKLDSKTPFYLGLISAFANLIFAFTLTPNFGVSGLAIAFSLASILNLVLLILALHFQLGRLDGGRIAISTIKILISTFMLAIVAQAIKYPMEKYFGLNTFIGISLQTGAAALGGLLIYFMVAFFLQSEELKMFIDALKNKLSAKPVVTKEIIEEEKLS</sequence>
<feature type="transmembrane region" description="Helical" evidence="8">
    <location>
        <begin position="163"/>
        <end position="184"/>
    </location>
</feature>
<feature type="transmembrane region" description="Helical" evidence="8">
    <location>
        <begin position="136"/>
        <end position="156"/>
    </location>
</feature>
<keyword evidence="7 8" id="KW-0472">Membrane</keyword>
<dbReference type="GO" id="GO:0005886">
    <property type="term" value="C:plasma membrane"/>
    <property type="evidence" value="ECO:0007669"/>
    <property type="project" value="UniProtKB-SubCell"/>
</dbReference>
<dbReference type="InterPro" id="IPR004268">
    <property type="entry name" value="MurJ"/>
</dbReference>
<dbReference type="GO" id="GO:0015648">
    <property type="term" value="F:lipid-linked peptidoglycan transporter activity"/>
    <property type="evidence" value="ECO:0007669"/>
    <property type="project" value="UniProtKB-UniRule"/>
</dbReference>
<dbReference type="PIRSF" id="PIRSF002869">
    <property type="entry name" value="MviN"/>
    <property type="match status" value="1"/>
</dbReference>
<dbReference type="PANTHER" id="PTHR47019:SF1">
    <property type="entry name" value="LIPID II FLIPPASE MURJ"/>
    <property type="match status" value="1"/>
</dbReference>
<evidence type="ECO:0000256" key="8">
    <source>
        <dbReference type="HAMAP-Rule" id="MF_02078"/>
    </source>
</evidence>
<feature type="transmembrane region" description="Helical" evidence="8">
    <location>
        <begin position="94"/>
        <end position="116"/>
    </location>
</feature>
<feature type="transmembrane region" description="Helical" evidence="8">
    <location>
        <begin position="275"/>
        <end position="295"/>
    </location>
</feature>
<feature type="transmembrane region" description="Helical" evidence="8">
    <location>
        <begin position="351"/>
        <end position="373"/>
    </location>
</feature>
<comment type="caution">
    <text evidence="10">The sequence shown here is derived from an EMBL/GenBank/DDBJ whole genome shotgun (WGS) entry which is preliminary data.</text>
</comment>
<evidence type="ECO:0000256" key="4">
    <source>
        <dbReference type="ARBA" id="ARBA00022960"/>
    </source>
</evidence>
<feature type="transmembrane region" description="Helical" evidence="8">
    <location>
        <begin position="12"/>
        <end position="33"/>
    </location>
</feature>
<dbReference type="Proteomes" id="UP000178930">
    <property type="component" value="Unassembled WGS sequence"/>
</dbReference>
<comment type="subcellular location">
    <subcellularLocation>
        <location evidence="1 8">Cell membrane</location>
        <topology evidence="1 8">Multi-pass membrane protein</topology>
    </subcellularLocation>
</comment>
<feature type="transmembrane region" description="Helical" evidence="8">
    <location>
        <begin position="190"/>
        <end position="215"/>
    </location>
</feature>
<evidence type="ECO:0000313" key="10">
    <source>
        <dbReference type="EMBL" id="OGY42831.1"/>
    </source>
</evidence>
<keyword evidence="2 8" id="KW-1003">Cell membrane</keyword>
<feature type="transmembrane region" description="Helical" evidence="8">
    <location>
        <begin position="476"/>
        <end position="502"/>
    </location>
</feature>
<dbReference type="GO" id="GO:0009252">
    <property type="term" value="P:peptidoglycan biosynthetic process"/>
    <property type="evidence" value="ECO:0007669"/>
    <property type="project" value="UniProtKB-UniRule"/>
</dbReference>
<dbReference type="STRING" id="1797532.A2729_04845"/>
<dbReference type="GO" id="GO:0034204">
    <property type="term" value="P:lipid translocation"/>
    <property type="evidence" value="ECO:0007669"/>
    <property type="project" value="TreeGrafter"/>
</dbReference>
<comment type="function">
    <text evidence="8 9">Involved in peptidoglycan biosynthesis. Transports lipid-linked peptidoglycan precursors from the inner to the outer leaflet of the cytoplasmic membrane.</text>
</comment>
<feature type="transmembrane region" description="Helical" evidence="8">
    <location>
        <begin position="60"/>
        <end position="82"/>
    </location>
</feature>
<dbReference type="Pfam" id="PF03023">
    <property type="entry name" value="MurJ"/>
    <property type="match status" value="1"/>
</dbReference>
<feature type="transmembrane region" description="Helical" evidence="8">
    <location>
        <begin position="409"/>
        <end position="431"/>
    </location>
</feature>
<reference evidence="10 11" key="1">
    <citation type="journal article" date="2016" name="Nat. Commun.">
        <title>Thousands of microbial genomes shed light on interconnected biogeochemical processes in an aquifer system.</title>
        <authorList>
            <person name="Anantharaman K."/>
            <person name="Brown C.T."/>
            <person name="Hug L.A."/>
            <person name="Sharon I."/>
            <person name="Castelle C.J."/>
            <person name="Probst A.J."/>
            <person name="Thomas B.C."/>
            <person name="Singh A."/>
            <person name="Wilkins M.J."/>
            <person name="Karaoz U."/>
            <person name="Brodie E.L."/>
            <person name="Williams K.H."/>
            <person name="Hubbard S.S."/>
            <person name="Banfield J.F."/>
        </authorList>
    </citation>
    <scope>NUCLEOTIDE SEQUENCE [LARGE SCALE GENOMIC DNA]</scope>
</reference>
<comment type="pathway">
    <text evidence="8">Cell wall biogenesis; peptidoglycan biosynthesis.</text>
</comment>
<keyword evidence="6 8" id="KW-1133">Transmembrane helix</keyword>
<dbReference type="EMBL" id="MHIB01000050">
    <property type="protein sequence ID" value="OGY42831.1"/>
    <property type="molecule type" value="Genomic_DNA"/>
</dbReference>
<evidence type="ECO:0000256" key="2">
    <source>
        <dbReference type="ARBA" id="ARBA00022475"/>
    </source>
</evidence>
<feature type="transmembrane region" description="Helical" evidence="8">
    <location>
        <begin position="385"/>
        <end position="403"/>
    </location>
</feature>
<evidence type="ECO:0000256" key="7">
    <source>
        <dbReference type="ARBA" id="ARBA00023136"/>
    </source>
</evidence>
<dbReference type="InterPro" id="IPR051050">
    <property type="entry name" value="Lipid_II_flippase_MurJ/MviN"/>
</dbReference>
<evidence type="ECO:0000256" key="5">
    <source>
        <dbReference type="ARBA" id="ARBA00022984"/>
    </source>
</evidence>
<keyword evidence="5 8" id="KW-0573">Peptidoglycan synthesis</keyword>
<gene>
    <name evidence="8" type="primary">murJ</name>
    <name evidence="10" type="ORF">A2729_04845</name>
</gene>
<keyword evidence="4 8" id="KW-0133">Cell shape</keyword>
<evidence type="ECO:0000256" key="1">
    <source>
        <dbReference type="ARBA" id="ARBA00004651"/>
    </source>
</evidence>
<evidence type="ECO:0000256" key="3">
    <source>
        <dbReference type="ARBA" id="ARBA00022692"/>
    </source>
</evidence>
<keyword evidence="8 9" id="KW-0813">Transport</keyword>
<proteinExistence type="inferred from homology"/>
<evidence type="ECO:0000256" key="6">
    <source>
        <dbReference type="ARBA" id="ARBA00022989"/>
    </source>
</evidence>
<evidence type="ECO:0000313" key="11">
    <source>
        <dbReference type="Proteomes" id="UP000178930"/>
    </source>
</evidence>
<protein>
    <recommendedName>
        <fullName evidence="8">Probable lipid II flippase MurJ</fullName>
    </recommendedName>
</protein>
<evidence type="ECO:0000256" key="9">
    <source>
        <dbReference type="PIRNR" id="PIRNR002869"/>
    </source>
</evidence>
<dbReference type="CDD" id="cd13123">
    <property type="entry name" value="MATE_MurJ_like"/>
    <property type="match status" value="1"/>
</dbReference>
<name>A0A1G1XS79_9BACT</name>
<keyword evidence="8 9" id="KW-0961">Cell wall biogenesis/degradation</keyword>
<keyword evidence="3 8" id="KW-0812">Transmembrane</keyword>
<dbReference type="AlphaFoldDB" id="A0A1G1XS79"/>
<feature type="transmembrane region" description="Helical" evidence="8">
    <location>
        <begin position="242"/>
        <end position="269"/>
    </location>
</feature>
<feature type="transmembrane region" description="Helical" evidence="8">
    <location>
        <begin position="316"/>
        <end position="339"/>
    </location>
</feature>
<dbReference type="PRINTS" id="PR01806">
    <property type="entry name" value="VIRFACTRMVIN"/>
</dbReference>
<dbReference type="GO" id="GO:0071555">
    <property type="term" value="P:cell wall organization"/>
    <property type="evidence" value="ECO:0007669"/>
    <property type="project" value="UniProtKB-UniRule"/>
</dbReference>
<dbReference type="GO" id="GO:0008360">
    <property type="term" value="P:regulation of cell shape"/>
    <property type="evidence" value="ECO:0007669"/>
    <property type="project" value="UniProtKB-UniRule"/>
</dbReference>
<dbReference type="NCBIfam" id="TIGR01695">
    <property type="entry name" value="murJ_mviN"/>
    <property type="match status" value="1"/>
</dbReference>
<accession>A0A1G1XS79</accession>
<dbReference type="HAMAP" id="MF_02078">
    <property type="entry name" value="MurJ_MviN"/>
    <property type="match status" value="1"/>
</dbReference>